<evidence type="ECO:0000256" key="5">
    <source>
        <dbReference type="ARBA" id="ARBA00023136"/>
    </source>
</evidence>
<proteinExistence type="inferred from homology"/>
<dbReference type="Proteomes" id="UP000700334">
    <property type="component" value="Unassembled WGS sequence"/>
</dbReference>
<reference evidence="9" key="1">
    <citation type="journal article" date="2021" name="Evol. Appl.">
        <title>The genome of the Pyrenean desman and the effects of bottlenecks and inbreeding on the genomic landscape of an endangered species.</title>
        <authorList>
            <person name="Escoda L."/>
            <person name="Castresana J."/>
        </authorList>
    </citation>
    <scope>NUCLEOTIDE SEQUENCE</scope>
    <source>
        <strain evidence="9">IBE-C5619</strain>
    </source>
</reference>
<dbReference type="GO" id="GO:0070836">
    <property type="term" value="P:caveola assembly"/>
    <property type="evidence" value="ECO:0007669"/>
    <property type="project" value="InterPro"/>
</dbReference>
<keyword evidence="8" id="KW-0812">Transmembrane</keyword>
<comment type="similarity">
    <text evidence="2 6">Belongs to the caveolin family.</text>
</comment>
<dbReference type="GO" id="GO:0005901">
    <property type="term" value="C:caveola"/>
    <property type="evidence" value="ECO:0007669"/>
    <property type="project" value="UniProtKB-SubCell"/>
</dbReference>
<dbReference type="Pfam" id="PF01146">
    <property type="entry name" value="Caveolin"/>
    <property type="match status" value="1"/>
</dbReference>
<evidence type="ECO:0000256" key="1">
    <source>
        <dbReference type="ARBA" id="ARBA00004202"/>
    </source>
</evidence>
<dbReference type="GO" id="GO:0030154">
    <property type="term" value="P:cell differentiation"/>
    <property type="evidence" value="ECO:0007669"/>
    <property type="project" value="TreeGrafter"/>
</dbReference>
<dbReference type="PANTHER" id="PTHR10844">
    <property type="entry name" value="CAVEOLIN"/>
    <property type="match status" value="1"/>
</dbReference>
<comment type="subcellular location">
    <subcellularLocation>
        <location evidence="1 6">Cell membrane</location>
        <topology evidence="1 6">Peripheral membrane protein</topology>
    </subcellularLocation>
    <subcellularLocation>
        <location evidence="6">Golgi apparatus membrane</location>
        <topology evidence="6">Peripheral membrane protein</topology>
    </subcellularLocation>
    <subcellularLocation>
        <location evidence="6">Membrane</location>
        <location evidence="6">Caveola</location>
        <topology evidence="6">Peripheral membrane protein</topology>
    </subcellularLocation>
</comment>
<dbReference type="GO" id="GO:0008286">
    <property type="term" value="P:insulin receptor signaling pathway"/>
    <property type="evidence" value="ECO:0007669"/>
    <property type="project" value="TreeGrafter"/>
</dbReference>
<dbReference type="PANTHER" id="PTHR10844:SF3">
    <property type="entry name" value="CAVEOLIN-2"/>
    <property type="match status" value="1"/>
</dbReference>
<dbReference type="GO" id="GO:0042383">
    <property type="term" value="C:sarcolemma"/>
    <property type="evidence" value="ECO:0007669"/>
    <property type="project" value="TreeGrafter"/>
</dbReference>
<feature type="compositionally biased region" description="Basic and acidic residues" evidence="7">
    <location>
        <begin position="21"/>
        <end position="36"/>
    </location>
</feature>
<evidence type="ECO:0000256" key="8">
    <source>
        <dbReference type="SAM" id="Phobius"/>
    </source>
</evidence>
<evidence type="ECO:0000256" key="4">
    <source>
        <dbReference type="ARBA" id="ARBA00023034"/>
    </source>
</evidence>
<dbReference type="GO" id="GO:0019901">
    <property type="term" value="F:protein kinase binding"/>
    <property type="evidence" value="ECO:0007669"/>
    <property type="project" value="TreeGrafter"/>
</dbReference>
<evidence type="ECO:0000313" key="9">
    <source>
        <dbReference type="EMBL" id="KAG8514662.1"/>
    </source>
</evidence>
<dbReference type="GO" id="GO:0001937">
    <property type="term" value="P:negative regulation of endothelial cell proliferation"/>
    <property type="evidence" value="ECO:0007669"/>
    <property type="project" value="TreeGrafter"/>
</dbReference>
<evidence type="ECO:0000313" key="10">
    <source>
        <dbReference type="Proteomes" id="UP000700334"/>
    </source>
</evidence>
<organism evidence="9 10">
    <name type="scientific">Galemys pyrenaicus</name>
    <name type="common">Iberian desman</name>
    <name type="synonym">Pyrenean desman</name>
    <dbReference type="NCBI Taxonomy" id="202257"/>
    <lineage>
        <taxon>Eukaryota</taxon>
        <taxon>Metazoa</taxon>
        <taxon>Chordata</taxon>
        <taxon>Craniata</taxon>
        <taxon>Vertebrata</taxon>
        <taxon>Euteleostomi</taxon>
        <taxon>Mammalia</taxon>
        <taxon>Eutheria</taxon>
        <taxon>Laurasiatheria</taxon>
        <taxon>Eulipotyphla</taxon>
        <taxon>Talpidae</taxon>
        <taxon>Galemys</taxon>
    </lineage>
</organism>
<dbReference type="PROSITE" id="PS01210">
    <property type="entry name" value="CAVEOLIN"/>
    <property type="match status" value="1"/>
</dbReference>
<comment type="caution">
    <text evidence="9">The sequence shown here is derived from an EMBL/GenBank/DDBJ whole genome shotgun (WGS) entry which is preliminary data.</text>
</comment>
<feature type="transmembrane region" description="Helical" evidence="8">
    <location>
        <begin position="139"/>
        <end position="159"/>
    </location>
</feature>
<dbReference type="InterPro" id="IPR001612">
    <property type="entry name" value="Caveolin"/>
</dbReference>
<keyword evidence="5 6" id="KW-0472">Membrane</keyword>
<evidence type="ECO:0000256" key="3">
    <source>
        <dbReference type="ARBA" id="ARBA00022475"/>
    </source>
</evidence>
<accession>A0A8J6A9I5</accession>
<dbReference type="AlphaFoldDB" id="A0A8J6A9I5"/>
<evidence type="ECO:0000256" key="6">
    <source>
        <dbReference type="RuleBase" id="RU000680"/>
    </source>
</evidence>
<gene>
    <name evidence="9" type="ORF">J0S82_020290</name>
</gene>
<name>A0A8J6A9I5_GALPY</name>
<dbReference type="GO" id="GO:0031410">
    <property type="term" value="C:cytoplasmic vesicle"/>
    <property type="evidence" value="ECO:0007669"/>
    <property type="project" value="TreeGrafter"/>
</dbReference>
<dbReference type="OrthoDB" id="5917823at2759"/>
<comment type="function">
    <text evidence="6">May act as a scaffolding protein within caveolar membranes. Interacts directly with G-protein alpha subunits and can functionally regulate their activity.</text>
</comment>
<keyword evidence="10" id="KW-1185">Reference proteome</keyword>
<evidence type="ECO:0000256" key="7">
    <source>
        <dbReference type="SAM" id="MobiDB-lite"/>
    </source>
</evidence>
<dbReference type="GO" id="GO:0005925">
    <property type="term" value="C:focal adhesion"/>
    <property type="evidence" value="ECO:0007669"/>
    <property type="project" value="TreeGrafter"/>
</dbReference>
<keyword evidence="8" id="KW-1133">Transmembrane helix</keyword>
<dbReference type="EMBL" id="JAGFMF010011736">
    <property type="protein sequence ID" value="KAG8514662.1"/>
    <property type="molecule type" value="Genomic_DNA"/>
</dbReference>
<dbReference type="GO" id="GO:0048471">
    <property type="term" value="C:perinuclear region of cytoplasm"/>
    <property type="evidence" value="ECO:0007669"/>
    <property type="project" value="TreeGrafter"/>
</dbReference>
<keyword evidence="3 6" id="KW-1003">Cell membrane</keyword>
<keyword evidence="4 6" id="KW-0333">Golgi apparatus</keyword>
<protein>
    <recommendedName>
        <fullName evidence="6">Caveolin</fullName>
    </recommendedName>
</protein>
<dbReference type="GO" id="GO:0000139">
    <property type="term" value="C:Golgi membrane"/>
    <property type="evidence" value="ECO:0007669"/>
    <property type="project" value="UniProtKB-SubCell"/>
</dbReference>
<dbReference type="InterPro" id="IPR018361">
    <property type="entry name" value="Caveolin_CS"/>
</dbReference>
<sequence length="246" mass="27459">MRPGTGAGSGKRPPPGPCGARRTEAGRGRASREPRRAAPRQPCCSRRSPSAAMGLETEKADVQLFMDDDSYSRHSGVDYADPEKFVDLGPDRDPHRLNSHLKVGFEDVIAEPVTTHSFDKVWICSHALFEISKYVMYKFLTVFLAIPLAFAAGILFATLSCLHICDISKATSNEEHKDKESKFQDCNAFCKDLPNDPTFSTDNMEECDRCCHCPIVYKRRTQLLFCQPATEPRLNTWTPGLKSSIL</sequence>
<feature type="region of interest" description="Disordered" evidence="7">
    <location>
        <begin position="1"/>
        <end position="52"/>
    </location>
</feature>
<dbReference type="GO" id="GO:0051480">
    <property type="term" value="P:regulation of cytosolic calcium ion concentration"/>
    <property type="evidence" value="ECO:0007669"/>
    <property type="project" value="TreeGrafter"/>
</dbReference>
<dbReference type="GO" id="GO:0060090">
    <property type="term" value="F:molecular adaptor activity"/>
    <property type="evidence" value="ECO:0007669"/>
    <property type="project" value="TreeGrafter"/>
</dbReference>
<evidence type="ECO:0000256" key="2">
    <source>
        <dbReference type="ARBA" id="ARBA00010988"/>
    </source>
</evidence>